<evidence type="ECO:0000256" key="13">
    <source>
        <dbReference type="ARBA" id="ARBA00022840"/>
    </source>
</evidence>
<dbReference type="GO" id="GO:0005789">
    <property type="term" value="C:endoplasmic reticulum membrane"/>
    <property type="evidence" value="ECO:0007669"/>
    <property type="project" value="UniProtKB-SubCell"/>
</dbReference>
<keyword evidence="11" id="KW-0378">Hydrolase</keyword>
<keyword evidence="6" id="KW-0808">Transferase</keyword>
<keyword evidence="13" id="KW-0067">ATP-binding</keyword>
<evidence type="ECO:0000256" key="5">
    <source>
        <dbReference type="ARBA" id="ARBA00012438"/>
    </source>
</evidence>
<keyword evidence="14" id="KW-0904">Protein phosphatase</keyword>
<dbReference type="Gene3D" id="1.10.287.130">
    <property type="match status" value="1"/>
</dbReference>
<dbReference type="SUPFAM" id="SSF55874">
    <property type="entry name" value="ATPase domain of HSP90 chaperone/DNA topoisomerase II/histidine kinase"/>
    <property type="match status" value="1"/>
</dbReference>
<feature type="transmembrane region" description="Helical" evidence="21">
    <location>
        <begin position="82"/>
        <end position="109"/>
    </location>
</feature>
<dbReference type="FunFam" id="1.10.287.130:FF:000004">
    <property type="entry name" value="Ethylene receptor 1"/>
    <property type="match status" value="1"/>
</dbReference>
<evidence type="ECO:0000259" key="24">
    <source>
        <dbReference type="PROSITE" id="PS50109"/>
    </source>
</evidence>
<dbReference type="EC" id="2.7.13.3" evidence="5"/>
<name>A0A9E7EVY9_9LILI</name>
<keyword evidence="26" id="KW-1185">Reference proteome</keyword>
<dbReference type="InterPro" id="IPR029016">
    <property type="entry name" value="GAF-like_dom_sf"/>
</dbReference>
<dbReference type="Pfam" id="PF01590">
    <property type="entry name" value="GAF"/>
    <property type="match status" value="1"/>
</dbReference>
<dbReference type="PANTHER" id="PTHR47100:SF5">
    <property type="entry name" value="DUAL SPECIFICITY PROTEIN PHOSPHATASE PHS1"/>
    <property type="match status" value="1"/>
</dbReference>
<dbReference type="InterPro" id="IPR020422">
    <property type="entry name" value="TYR_PHOSPHATASE_DUAL_dom"/>
</dbReference>
<proteinExistence type="inferred from homology"/>
<keyword evidence="7 21" id="KW-0812">Transmembrane</keyword>
<dbReference type="InterPro" id="IPR000340">
    <property type="entry name" value="Dual-sp_phosphatase_cat-dom"/>
</dbReference>
<evidence type="ECO:0000256" key="3">
    <source>
        <dbReference type="ARBA" id="ARBA00004477"/>
    </source>
</evidence>
<feature type="transmembrane region" description="Helical" evidence="21">
    <location>
        <begin position="55"/>
        <end position="76"/>
    </location>
</feature>
<feature type="transmembrane region" description="Helical" evidence="21">
    <location>
        <begin position="26"/>
        <end position="43"/>
    </location>
</feature>
<keyword evidence="19" id="KW-0675">Receptor</keyword>
<feature type="region of interest" description="Disordered" evidence="20">
    <location>
        <begin position="1154"/>
        <end position="1176"/>
    </location>
</feature>
<dbReference type="InterPro" id="IPR036890">
    <property type="entry name" value="HATPase_C_sf"/>
</dbReference>
<dbReference type="InterPro" id="IPR035010">
    <property type="entry name" value="PHS1"/>
</dbReference>
<evidence type="ECO:0000256" key="6">
    <source>
        <dbReference type="ARBA" id="ARBA00022679"/>
    </source>
</evidence>
<dbReference type="InterPro" id="IPR036097">
    <property type="entry name" value="HisK_dim/P_sf"/>
</dbReference>
<dbReference type="PROSITE" id="PS00383">
    <property type="entry name" value="TYR_PHOSPHATASE_1"/>
    <property type="match status" value="1"/>
</dbReference>
<evidence type="ECO:0000256" key="12">
    <source>
        <dbReference type="ARBA" id="ARBA00022824"/>
    </source>
</evidence>
<dbReference type="PANTHER" id="PTHR47100">
    <property type="entry name" value="DUAL SPECIFICITY PROTEIN PHOSPHATASE PHS1"/>
    <property type="match status" value="1"/>
</dbReference>
<gene>
    <name evidence="25" type="ORF">MUK42_19026</name>
</gene>
<dbReference type="EMBL" id="CP097503">
    <property type="protein sequence ID" value="URD83541.1"/>
    <property type="molecule type" value="Genomic_DNA"/>
</dbReference>
<evidence type="ECO:0000256" key="15">
    <source>
        <dbReference type="ARBA" id="ARBA00022989"/>
    </source>
</evidence>
<dbReference type="SMART" id="SM00195">
    <property type="entry name" value="DSPc"/>
    <property type="match status" value="1"/>
</dbReference>
<evidence type="ECO:0000313" key="26">
    <source>
        <dbReference type="Proteomes" id="UP001055439"/>
    </source>
</evidence>
<keyword evidence="16" id="KW-0186">Copper</keyword>
<evidence type="ECO:0000256" key="10">
    <source>
        <dbReference type="ARBA" id="ARBA00022777"/>
    </source>
</evidence>
<evidence type="ECO:0000256" key="19">
    <source>
        <dbReference type="ARBA" id="ARBA00023170"/>
    </source>
</evidence>
<evidence type="ECO:0000256" key="4">
    <source>
        <dbReference type="ARBA" id="ARBA00009842"/>
    </source>
</evidence>
<dbReference type="GO" id="GO:0009873">
    <property type="term" value="P:ethylene-activated signaling pathway"/>
    <property type="evidence" value="ECO:0007669"/>
    <property type="project" value="UniProtKB-KW"/>
</dbReference>
<keyword evidence="9" id="KW-0936">Ethylene signaling pathway</keyword>
<dbReference type="CDD" id="cd14498">
    <property type="entry name" value="DSP"/>
    <property type="match status" value="1"/>
</dbReference>
<evidence type="ECO:0000256" key="18">
    <source>
        <dbReference type="ARBA" id="ARBA00023136"/>
    </source>
</evidence>
<keyword evidence="12" id="KW-0256">Endoplasmic reticulum</keyword>
<feature type="region of interest" description="Disordered" evidence="20">
    <location>
        <begin position="949"/>
        <end position="972"/>
    </location>
</feature>
<dbReference type="InterPro" id="IPR015275">
    <property type="entry name" value="Actin-fragmin_kin_cat_dom"/>
</dbReference>
<dbReference type="FunFam" id="3.30.450.40:FF:000026">
    <property type="entry name" value="Ethylene response sensor"/>
    <property type="match status" value="1"/>
</dbReference>
<evidence type="ECO:0000256" key="17">
    <source>
        <dbReference type="ARBA" id="ARBA00023012"/>
    </source>
</evidence>
<dbReference type="Gene3D" id="3.90.190.10">
    <property type="entry name" value="Protein tyrosine phosphatase superfamily"/>
    <property type="match status" value="1"/>
</dbReference>
<dbReference type="InterPro" id="IPR058544">
    <property type="entry name" value="ETR1_N"/>
</dbReference>
<evidence type="ECO:0000256" key="21">
    <source>
        <dbReference type="SAM" id="Phobius"/>
    </source>
</evidence>
<dbReference type="Gene3D" id="1.10.1070.11">
    <property type="entry name" value="Phosphatidylinositol 3-/4-kinase, catalytic domain"/>
    <property type="match status" value="1"/>
</dbReference>
<dbReference type="InterPro" id="IPR003661">
    <property type="entry name" value="HisK_dim/P_dom"/>
</dbReference>
<keyword evidence="8" id="KW-0547">Nucleotide-binding</keyword>
<keyword evidence="17" id="KW-0902">Two-component regulatory system</keyword>
<dbReference type="PROSITE" id="PS50056">
    <property type="entry name" value="TYR_PHOSPHATASE_2"/>
    <property type="match status" value="1"/>
</dbReference>
<dbReference type="GO" id="GO:0005524">
    <property type="term" value="F:ATP binding"/>
    <property type="evidence" value="ECO:0007669"/>
    <property type="project" value="UniProtKB-KW"/>
</dbReference>
<dbReference type="Gene3D" id="3.30.565.10">
    <property type="entry name" value="Histidine kinase-like ATPase, C-terminal domain"/>
    <property type="match status" value="1"/>
</dbReference>
<evidence type="ECO:0000256" key="16">
    <source>
        <dbReference type="ARBA" id="ARBA00023008"/>
    </source>
</evidence>
<dbReference type="InterPro" id="IPR036940">
    <property type="entry name" value="PI3/4_kinase_cat_sf"/>
</dbReference>
<dbReference type="SUPFAM" id="SSF55781">
    <property type="entry name" value="GAF domain-like"/>
    <property type="match status" value="1"/>
</dbReference>
<feature type="non-terminal residue" evidence="25">
    <location>
        <position position="1539"/>
    </location>
</feature>
<dbReference type="Pfam" id="PF00512">
    <property type="entry name" value="HisKA"/>
    <property type="match status" value="1"/>
</dbReference>
<dbReference type="GO" id="GO:0000155">
    <property type="term" value="F:phosphorelay sensor kinase activity"/>
    <property type="evidence" value="ECO:0007669"/>
    <property type="project" value="InterPro"/>
</dbReference>
<dbReference type="InterPro" id="IPR016130">
    <property type="entry name" value="Tyr_Pase_AS"/>
</dbReference>
<keyword evidence="15 21" id="KW-1133">Transmembrane helix</keyword>
<accession>A0A9E7EVY9</accession>
<dbReference type="InterPro" id="IPR011009">
    <property type="entry name" value="Kinase-like_dom_sf"/>
</dbReference>
<evidence type="ECO:0000313" key="25">
    <source>
        <dbReference type="EMBL" id="URD83541.1"/>
    </source>
</evidence>
<evidence type="ECO:0000256" key="7">
    <source>
        <dbReference type="ARBA" id="ARBA00022692"/>
    </source>
</evidence>
<dbReference type="GO" id="GO:0009737">
    <property type="term" value="P:response to abscisic acid"/>
    <property type="evidence" value="ECO:0007669"/>
    <property type="project" value="InterPro"/>
</dbReference>
<evidence type="ECO:0000256" key="2">
    <source>
        <dbReference type="ARBA" id="ARBA00001935"/>
    </source>
</evidence>
<dbReference type="SUPFAM" id="SSF47384">
    <property type="entry name" value="Homodimeric domain of signal transducing histidine kinase"/>
    <property type="match status" value="1"/>
</dbReference>
<dbReference type="Proteomes" id="UP001055439">
    <property type="component" value="Chromosome 10"/>
</dbReference>
<sequence>MEWCDCIEPQWHADELLVKYQYTSDFLIALAYLSIPLELIYFVKKSSFFPYRWVLIQFGAFIVLCGSTHMINLWTFTMYSRAVAMLMTVAKISTAVVSCATALMLVHIIPQLLSVKMRELFLKNKAEELDREIGVLRAQEETERHVRMLTHEIRSTLDRHTILKTTFMELGRTLDLEECAFWMPSRNGLNLQLSHTLHHQMPLGSVVSTDLLVINLVLSSNGAIIIPHTSPLARTQPLTRRYVAPEVVAVRVPLFHLSNFQVNCWPELSVKSYAIMVLLPPSQSTRKWHVHELELVEAVADQVAVALSHAAILEESMRACDLLLEQNVALDSACEEAETAINARNDFLTVMTHEMWTSMHATIALSSLLLETELTPEQRSMVETMLSCCNLLAAVINEVLDRAKLEDGSFELEIAAFELHTIFREVTNLIKPIAAVKNLSVSLTLAPNLPSCVIGDEKRLIETILTVAGNAVKFAKEGHVSITASVAEPDFSEDLQIASDEHFYLCVQVLYHGALEIKPVFTALPLSLYKPPNIAPAKMGALLVASPWRVTSRHFQILIQNAANRLAIAGQLLRLRSLRCLPERLQYPLCLETFAARRGFPNTRGERMASSRSQRFQLEDSAGPGMGLEFEEWVASVRRRSGKCLSQGNLHGLPLRDAMPPKTSALIPSPRCGTEVPDWDKHDGSAAKSHSPDQVPEVSLRDKLGNAATLDVEASDISWDTLYSLHHTKYTSSNEHSEDELNKALEVTVNSGGVVFFALFNTLNEDDLLPKEAAAVIKIAPSRMATQSERLGYEFARLLGVKTPQARVIHNSSTEWQLLKDATEKARDMTVDSGDEVDAVTCSELLEALELSRCLLLMNYCHGSPLVENSIAFDSKVAAKNTAAALGRVLMLDLVLRNEDRLPCPQLGWRGNQANLLFSTKVASANMDALVESYDCRRNKPRIAKSLRKERAKERRASSINGGLGSQGPELTAEDSDDCIEFTDRSINNQATDYGKKSNFHIVAIDSLVPRRPPAGKRARDLESYPRVVELIINNYEFSSNLLYEVSFGKLGFPGPEHTDAQIDSSSLPEFDMVAVVHAFRQGFRAALRDLQSFHIFLLTLYQKLEGLFRVLLAIINKCFSESDKDDSGAAESPSNSSWCSFNAHFQACKEHGAHETHADSSDPESRRCSQKSSEFRESIDIVSPVSRDTWNGRCSKGGGEAPRSLRLTMKLRDFNKCTKVDAELSKELEQWNEMLKSDVVRLCQENNFNTGFFEGNDNTIAVDAYELKVRLEHILERISLISDAASTEQPSPITEYLYIGGALAAKSMYTLQHLGITHILCLCANEIGQSDSQNPDLFEYRNFSVCDNDDEDISNLFEEASDFIDYVERLGGKILVHCFEGKSRSATVVLAYLMLRKDLTLLEAWNMLKKSHRRAQPNDGFAKTLLDLDEQLHGKTSMEWQQRKPMMKVCPICKKNAGLSSSSLKLHLQKYHRMLSSGSVDSAMTLETQKSLEALKINRLGRPTPQACFNRFSRTNFKFRGAIGQDEASGCETRNTEK</sequence>
<dbReference type="InterPro" id="IPR003018">
    <property type="entry name" value="GAF"/>
</dbReference>
<evidence type="ECO:0000256" key="8">
    <source>
        <dbReference type="ARBA" id="ARBA00022741"/>
    </source>
</evidence>
<dbReference type="Pfam" id="PF25487">
    <property type="entry name" value="ETR1_N"/>
    <property type="match status" value="1"/>
</dbReference>
<dbReference type="OrthoDB" id="10252009at2759"/>
<dbReference type="Pfam" id="PF00782">
    <property type="entry name" value="DSPc"/>
    <property type="match status" value="1"/>
</dbReference>
<dbReference type="InterPro" id="IPR005467">
    <property type="entry name" value="His_kinase_dom"/>
</dbReference>
<feature type="domain" description="Histidine kinase" evidence="24">
    <location>
        <begin position="350"/>
        <end position="484"/>
    </location>
</feature>
<dbReference type="SUPFAM" id="SSF52799">
    <property type="entry name" value="(Phosphotyrosine protein) phosphatases II"/>
    <property type="match status" value="1"/>
</dbReference>
<comment type="catalytic activity">
    <reaction evidence="1">
        <text>ATP + protein L-histidine = ADP + protein N-phospho-L-histidine.</text>
        <dbReference type="EC" id="2.7.13.3"/>
    </reaction>
</comment>
<comment type="cofactor">
    <cofactor evidence="2">
        <name>Cu cation</name>
        <dbReference type="ChEBI" id="CHEBI:23378"/>
    </cofactor>
</comment>
<evidence type="ECO:0000256" key="9">
    <source>
        <dbReference type="ARBA" id="ARBA00022745"/>
    </source>
</evidence>
<evidence type="ECO:0000256" key="11">
    <source>
        <dbReference type="ARBA" id="ARBA00022801"/>
    </source>
</evidence>
<dbReference type="GO" id="GO:0004721">
    <property type="term" value="F:phosphoprotein phosphatase activity"/>
    <property type="evidence" value="ECO:0007669"/>
    <property type="project" value="UniProtKB-KW"/>
</dbReference>
<feature type="domain" description="Tyrosine specific protein phosphatases" evidence="23">
    <location>
        <begin position="1355"/>
        <end position="1411"/>
    </location>
</feature>
<feature type="region of interest" description="Disordered" evidence="20">
    <location>
        <begin position="655"/>
        <end position="698"/>
    </location>
</feature>
<evidence type="ECO:0000256" key="1">
    <source>
        <dbReference type="ARBA" id="ARBA00000085"/>
    </source>
</evidence>
<keyword evidence="18 21" id="KW-0472">Membrane</keyword>
<dbReference type="FunFam" id="3.90.190.10:FF:000148">
    <property type="entry name" value="Dual specificity protein phosphatase PHS1"/>
    <property type="match status" value="1"/>
</dbReference>
<evidence type="ECO:0000256" key="20">
    <source>
        <dbReference type="SAM" id="MobiDB-lite"/>
    </source>
</evidence>
<evidence type="ECO:0000259" key="23">
    <source>
        <dbReference type="PROSITE" id="PS50056"/>
    </source>
</evidence>
<reference evidence="25" key="1">
    <citation type="submission" date="2022-05" db="EMBL/GenBank/DDBJ databases">
        <title>The Musa troglodytarum L. genome provides insights into the mechanism of non-climacteric behaviour and enrichment of carotenoids.</title>
        <authorList>
            <person name="Wang J."/>
        </authorList>
    </citation>
    <scope>NUCLEOTIDE SEQUENCE</scope>
    <source>
        <tissue evidence="25">Leaf</tissue>
    </source>
</reference>
<comment type="similarity">
    <text evidence="4">Belongs to the ethylene receptor family.</text>
</comment>
<organism evidence="25 26">
    <name type="scientific">Musa troglodytarum</name>
    <name type="common">fe'i banana</name>
    <dbReference type="NCBI Taxonomy" id="320322"/>
    <lineage>
        <taxon>Eukaryota</taxon>
        <taxon>Viridiplantae</taxon>
        <taxon>Streptophyta</taxon>
        <taxon>Embryophyta</taxon>
        <taxon>Tracheophyta</taxon>
        <taxon>Spermatophyta</taxon>
        <taxon>Magnoliopsida</taxon>
        <taxon>Liliopsida</taxon>
        <taxon>Zingiberales</taxon>
        <taxon>Musaceae</taxon>
        <taxon>Musa</taxon>
    </lineage>
</organism>
<protein>
    <recommendedName>
        <fullName evidence="5">histidine kinase</fullName>
        <ecNumber evidence="5">2.7.13.3</ecNumber>
    </recommendedName>
</protein>
<dbReference type="PROSITE" id="PS50054">
    <property type="entry name" value="TYR_PHOSPHATASE_DUAL"/>
    <property type="match status" value="1"/>
</dbReference>
<dbReference type="InterPro" id="IPR029021">
    <property type="entry name" value="Prot-tyrosine_phosphatase-like"/>
</dbReference>
<feature type="domain" description="Tyrosine-protein phosphatase" evidence="22">
    <location>
        <begin position="1290"/>
        <end position="1435"/>
    </location>
</feature>
<comment type="subcellular location">
    <subcellularLocation>
        <location evidence="3">Endoplasmic reticulum membrane</location>
        <topology evidence="3">Multi-pass membrane protein</topology>
    </subcellularLocation>
</comment>
<dbReference type="PROSITE" id="PS50109">
    <property type="entry name" value="HIS_KIN"/>
    <property type="match status" value="1"/>
</dbReference>
<dbReference type="Pfam" id="PF09192">
    <property type="entry name" value="Act-Frag_cataly"/>
    <property type="match status" value="1"/>
</dbReference>
<dbReference type="SMART" id="SM00388">
    <property type="entry name" value="HisKA"/>
    <property type="match status" value="1"/>
</dbReference>
<dbReference type="SMART" id="SM00065">
    <property type="entry name" value="GAF"/>
    <property type="match status" value="1"/>
</dbReference>
<dbReference type="InterPro" id="IPR000387">
    <property type="entry name" value="Tyr_Pase_dom"/>
</dbReference>
<keyword evidence="10 25" id="KW-0418">Kinase</keyword>
<dbReference type="Gene3D" id="3.30.450.40">
    <property type="match status" value="1"/>
</dbReference>
<evidence type="ECO:0000259" key="22">
    <source>
        <dbReference type="PROSITE" id="PS50054"/>
    </source>
</evidence>
<evidence type="ECO:0000256" key="14">
    <source>
        <dbReference type="ARBA" id="ARBA00022912"/>
    </source>
</evidence>
<dbReference type="SUPFAM" id="SSF56112">
    <property type="entry name" value="Protein kinase-like (PK-like)"/>
    <property type="match status" value="1"/>
</dbReference>
<dbReference type="GO" id="GO:0043622">
    <property type="term" value="P:cortical microtubule organization"/>
    <property type="evidence" value="ECO:0007669"/>
    <property type="project" value="InterPro"/>
</dbReference>